<evidence type="ECO:0000313" key="2">
    <source>
        <dbReference type="EMBL" id="AAS54187.1"/>
    </source>
</evidence>
<organism evidence="2 3">
    <name type="scientific">Eremothecium gossypii (strain ATCC 10895 / CBS 109.51 / FGSC 9923 / NRRL Y-1056)</name>
    <name type="common">Yeast</name>
    <name type="synonym">Ashbya gossypii</name>
    <dbReference type="NCBI Taxonomy" id="284811"/>
    <lineage>
        <taxon>Eukaryota</taxon>
        <taxon>Fungi</taxon>
        <taxon>Dikarya</taxon>
        <taxon>Ascomycota</taxon>
        <taxon>Saccharomycotina</taxon>
        <taxon>Saccharomycetes</taxon>
        <taxon>Saccharomycetales</taxon>
        <taxon>Saccharomycetaceae</taxon>
        <taxon>Eremothecium</taxon>
    </lineage>
</organism>
<dbReference type="EMBL" id="AE016820">
    <property type="protein sequence ID" value="AAS54187.1"/>
    <property type="molecule type" value="Genomic_DNA"/>
</dbReference>
<dbReference type="OrthoDB" id="4070446at2759"/>
<proteinExistence type="predicted"/>
<dbReference type="InParanoid" id="Q751R0"/>
<dbReference type="FunCoup" id="Q751R0">
    <property type="interactions" value="108"/>
</dbReference>
<keyword evidence="3" id="KW-1185">Reference proteome</keyword>
<evidence type="ECO:0000256" key="1">
    <source>
        <dbReference type="SAM" id="MobiDB-lite"/>
    </source>
</evidence>
<reference evidence="3" key="2">
    <citation type="journal article" date="2013" name="G3 (Bethesda)">
        <title>Genomes of Ashbya fungi isolated from insects reveal four mating-type loci, numerous translocations, lack of transposons, and distinct gene duplications.</title>
        <authorList>
            <person name="Dietrich F.S."/>
            <person name="Voegeli S."/>
            <person name="Kuo S."/>
            <person name="Philippsen P."/>
        </authorList>
    </citation>
    <scope>GENOME REANNOTATION</scope>
    <source>
        <strain evidence="3">ATCC 10895 / CBS 109.51 / FGSC 9923 / NRRL Y-1056</strain>
    </source>
</reference>
<accession>Q751R0</accession>
<sequence length="292" mass="33536">MEKRPYKRALKQFDVNVQRKRSLRNKNSFMNDSSSVTSPYENDERNKENKVPSGREIVRPTLFENSPTTDGNLTEEINECIDKRCADRSGGSRLTKDALVELQLLIREFEVQQFAECKHAFCQQGLGIDNLCQCRTNFLFELEFFEGRDKIEAGNLRRQCYCKRIYTAIDSSWHVSPADDSAEQWEGLEWLLLPKIEPRSVATAELHGNRVCPDEGVVRQKSLPATVLQIRSSHRVFDESVDLSEIFKQWSSSSSVSNWDPPNDSFEHCPSAQAKCALKKRILRPSDIVFPK</sequence>
<dbReference type="Proteomes" id="UP000000591">
    <property type="component" value="Chromosome VII"/>
</dbReference>
<evidence type="ECO:0000313" key="3">
    <source>
        <dbReference type="Proteomes" id="UP000000591"/>
    </source>
</evidence>
<feature type="compositionally biased region" description="Polar residues" evidence="1">
    <location>
        <begin position="25"/>
        <end position="40"/>
    </location>
</feature>
<dbReference type="Pfam" id="PF10434">
    <property type="entry name" value="MAM1"/>
    <property type="match status" value="1"/>
</dbReference>
<dbReference type="RefSeq" id="NP_986363.1">
    <property type="nucleotide sequence ID" value="NM_211425.1"/>
</dbReference>
<dbReference type="InterPro" id="IPR018847">
    <property type="entry name" value="Monopolin_cplx_su_Mam1"/>
</dbReference>
<reference evidence="2 3" key="1">
    <citation type="journal article" date="2004" name="Science">
        <title>The Ashbya gossypii genome as a tool for mapping the ancient Saccharomyces cerevisiae genome.</title>
        <authorList>
            <person name="Dietrich F.S."/>
            <person name="Voegeli S."/>
            <person name="Brachat S."/>
            <person name="Lerch A."/>
            <person name="Gates K."/>
            <person name="Steiner S."/>
            <person name="Mohr C."/>
            <person name="Pohlmann R."/>
            <person name="Luedi P."/>
            <person name="Choi S."/>
            <person name="Wing R.A."/>
            <person name="Flavier A."/>
            <person name="Gaffney T.D."/>
            <person name="Philippsen P."/>
        </authorList>
    </citation>
    <scope>NUCLEOTIDE SEQUENCE [LARGE SCALE GENOMIC DNA]</scope>
    <source>
        <strain evidence="3">ATCC 10895 / CBS 109.51 / FGSC 9923 / NRRL Y-1056</strain>
    </source>
</reference>
<dbReference type="GeneID" id="4622656"/>
<name>Q751R0_EREGS</name>
<dbReference type="AlphaFoldDB" id="Q751R0"/>
<dbReference type="KEGG" id="ago:AGOS_AGL304W"/>
<protein>
    <submittedName>
        <fullName evidence="2">AGL304Wp</fullName>
    </submittedName>
</protein>
<gene>
    <name evidence="2" type="ORF">AGOS_AGL304W</name>
</gene>
<dbReference type="HOGENOM" id="CLU_953085_0_0_1"/>
<feature type="region of interest" description="Disordered" evidence="1">
    <location>
        <begin position="17"/>
        <end position="56"/>
    </location>
</feature>